<dbReference type="GO" id="GO:0071944">
    <property type="term" value="C:cell periphery"/>
    <property type="evidence" value="ECO:0007669"/>
    <property type="project" value="TreeGrafter"/>
</dbReference>
<feature type="region of interest" description="Disordered" evidence="3">
    <location>
        <begin position="753"/>
        <end position="1146"/>
    </location>
</feature>
<dbReference type="Proteomes" id="UP001152320">
    <property type="component" value="Chromosome 15"/>
</dbReference>
<keyword evidence="4" id="KW-1133">Transmembrane helix</keyword>
<dbReference type="SMART" id="SM00209">
    <property type="entry name" value="TSP1"/>
    <property type="match status" value="1"/>
</dbReference>
<feature type="compositionally biased region" description="Polar residues" evidence="3">
    <location>
        <begin position="632"/>
        <end position="646"/>
    </location>
</feature>
<dbReference type="EMBL" id="JAIZAY010000015">
    <property type="protein sequence ID" value="KAJ8028633.1"/>
    <property type="molecule type" value="Genomic_DNA"/>
</dbReference>
<dbReference type="PROSITE" id="PS01180">
    <property type="entry name" value="CUB"/>
    <property type="match status" value="1"/>
</dbReference>
<dbReference type="Pfam" id="PF24306">
    <property type="entry name" value="THSD1_N"/>
    <property type="match status" value="1"/>
</dbReference>
<dbReference type="SMART" id="SM00042">
    <property type="entry name" value="CUB"/>
    <property type="match status" value="1"/>
</dbReference>
<sequence>MTGTMKCEAYFCWARFVYSWILIWVISSTWCADAGYTVHGPANHVAFTSNVVVGYQTASDQSIGQLVLQLYDVSTDTGLIKKTITETIGEIVFECSRFDHAGVYAVRMLDESDNIVAESQNIIVRWPLYTFDVPESAKTLSDLKIYAQTNEVLCTDLVYNRFEINFVLFFLGSESSGSNEQPLQESLEVGRIDVRSLSDEMQAVFSCDSVAKGGFYTVKLESSFQNSILTVSDNFQVSVSPSVDLSFSERSTANCVDFLNITYSTPESCNFQPKTIGVYTISPPETSLTDPSVSSLGLVEEVDASLGREISLPCETFANDVYTGYCFKYEGRSGSGAVLEPVVRCLPTRQLVNGGWGHWSEWGDCSTSCGDSIRYRRRVCDSPAPANGGEDCVGNPVNVASCEVPKCPEYDDSFPHIVSRDVDEESATPSSCNYVLSTSNGNLLASPQSCPSGATWVIRVANNKRIRVEFITFNLYLPQEYVRIRDGINARAKVLAFHTGQLIPDTVTSTGSQIYVEYEVFAKGKPPERGFSASYTSLDLPKSPPPTVAGALANDSSEGGLSNHSTIILAVGVSLLVLMLLLSLIMTIIIRFKEERQQFTGGNIQKIYTGPRGSFNSSTTRSNQRLFGVPGHSTTSPSEHSHQSVSKRGFPDGNGTGAGTGDRSQMYLIPENTNMQYLPETALSPPYKGSSEIQTISELPSPYKEETGPKWPVPKKDLSLPFHFGNPNQSMDDFSRQSEIMTDKNTIHLANKTPSEYATRGYSAHGSTRGSRSSVDSRPNDMNRHKRIVAKVENSDNTSPFVSPNGELTPEGLNATGKMHKRPTRLNRSPEGAESPENLQNGGTLTRSNHGPGYHSSDRKHKSHRSGTRSSKSGLSSDAGMYSPDSTAERSGGSKSGSGRHSKGHRHHSHHAGNRRKSPSREENISMKDMNSSRTSHSKRRHSPSSPRSKSKQSELKSPRSPRSHSSSGSGRKYRPHLNSRSPTKYGGKLYSPPASDNSRYNSLPYSYHGTDSSLGNLSPTSDPSPIRLPKPLSMKQNRDQLKQVFISDESLMNKVASGPERSGAESSRSGVSSSRQLPTTPSSGSGSPTKSHHARRVYSDKSLSPEEPAFDNYMPSIPGSFFENPYPQPIPNGPTAGNHGNLSVV</sequence>
<comment type="caution">
    <text evidence="2">Lacks conserved residue(s) required for the propagation of feature annotation.</text>
</comment>
<feature type="compositionally biased region" description="Polar residues" evidence="3">
    <location>
        <begin position="614"/>
        <end position="625"/>
    </location>
</feature>
<evidence type="ECO:0000313" key="7">
    <source>
        <dbReference type="Proteomes" id="UP001152320"/>
    </source>
</evidence>
<dbReference type="Gene3D" id="2.20.100.10">
    <property type="entry name" value="Thrombospondin type-1 (TSP1) repeat"/>
    <property type="match status" value="1"/>
</dbReference>
<evidence type="ECO:0000256" key="2">
    <source>
        <dbReference type="PROSITE-ProRule" id="PRU00059"/>
    </source>
</evidence>
<feature type="compositionally biased region" description="Polar residues" evidence="3">
    <location>
        <begin position="765"/>
        <end position="777"/>
    </location>
</feature>
<feature type="compositionally biased region" description="Polar residues" evidence="3">
    <location>
        <begin position="995"/>
        <end position="1024"/>
    </location>
</feature>
<protein>
    <submittedName>
        <fullName evidence="6">Thrombospondin type-1 domain-containing protein 1</fullName>
    </submittedName>
</protein>
<dbReference type="Pfam" id="PF00431">
    <property type="entry name" value="CUB"/>
    <property type="match status" value="1"/>
</dbReference>
<feature type="compositionally biased region" description="Low complexity" evidence="3">
    <location>
        <begin position="868"/>
        <end position="877"/>
    </location>
</feature>
<dbReference type="AlphaFoldDB" id="A0A9Q1H094"/>
<dbReference type="PANTHER" id="PTHR16311">
    <property type="entry name" value="THROMBOSPONDIN TYPE I DOMAIN-CONTAINING 1"/>
    <property type="match status" value="1"/>
</dbReference>
<comment type="caution">
    <text evidence="6">The sequence shown here is derived from an EMBL/GenBank/DDBJ whole genome shotgun (WGS) entry which is preliminary data.</text>
</comment>
<keyword evidence="7" id="KW-1185">Reference proteome</keyword>
<dbReference type="CDD" id="cd00041">
    <property type="entry name" value="CUB"/>
    <property type="match status" value="1"/>
</dbReference>
<dbReference type="OrthoDB" id="446173at2759"/>
<feature type="compositionally biased region" description="Low complexity" evidence="3">
    <location>
        <begin position="1057"/>
        <end position="1090"/>
    </location>
</feature>
<dbReference type="InterPro" id="IPR000859">
    <property type="entry name" value="CUB_dom"/>
</dbReference>
<dbReference type="Pfam" id="PF00090">
    <property type="entry name" value="TSP_1"/>
    <property type="match status" value="1"/>
</dbReference>
<dbReference type="InterPro" id="IPR056217">
    <property type="entry name" value="THSD1_N"/>
</dbReference>
<dbReference type="FunFam" id="2.20.100.10:FF:000001">
    <property type="entry name" value="semaphorin-5A isoform X1"/>
    <property type="match status" value="1"/>
</dbReference>
<feature type="compositionally biased region" description="Polar residues" evidence="3">
    <location>
        <begin position="837"/>
        <end position="849"/>
    </location>
</feature>
<dbReference type="InterPro" id="IPR000884">
    <property type="entry name" value="TSP1_rpt"/>
</dbReference>
<feature type="compositionally biased region" description="Low complexity" evidence="3">
    <location>
        <begin position="959"/>
        <end position="971"/>
    </location>
</feature>
<evidence type="ECO:0000259" key="5">
    <source>
        <dbReference type="PROSITE" id="PS01180"/>
    </source>
</evidence>
<reference evidence="6" key="1">
    <citation type="submission" date="2021-10" db="EMBL/GenBank/DDBJ databases">
        <title>Tropical sea cucumber genome reveals ecological adaptation and Cuvierian tubules defense mechanism.</title>
        <authorList>
            <person name="Chen T."/>
        </authorList>
    </citation>
    <scope>NUCLEOTIDE SEQUENCE</scope>
    <source>
        <strain evidence="6">Nanhai2018</strain>
        <tissue evidence="6">Muscle</tissue>
    </source>
</reference>
<dbReference type="SUPFAM" id="SSF49854">
    <property type="entry name" value="Spermadhesin, CUB domain"/>
    <property type="match status" value="1"/>
</dbReference>
<evidence type="ECO:0000256" key="1">
    <source>
        <dbReference type="ARBA" id="ARBA00023157"/>
    </source>
</evidence>
<dbReference type="PROSITE" id="PS50092">
    <property type="entry name" value="TSP1"/>
    <property type="match status" value="1"/>
</dbReference>
<keyword evidence="4" id="KW-0472">Membrane</keyword>
<dbReference type="Gene3D" id="2.60.120.290">
    <property type="entry name" value="Spermadhesin, CUB domain"/>
    <property type="match status" value="1"/>
</dbReference>
<evidence type="ECO:0000313" key="6">
    <source>
        <dbReference type="EMBL" id="KAJ8028633.1"/>
    </source>
</evidence>
<feature type="compositionally biased region" description="Basic residues" evidence="3">
    <location>
        <begin position="858"/>
        <end position="867"/>
    </location>
</feature>
<dbReference type="PANTHER" id="PTHR16311:SF3">
    <property type="entry name" value="THROMBOSPONDIN TYPE-1 DOMAIN-CONTAINING PROTEIN 1"/>
    <property type="match status" value="1"/>
</dbReference>
<feature type="region of interest" description="Disordered" evidence="3">
    <location>
        <begin position="610"/>
        <end position="665"/>
    </location>
</feature>
<dbReference type="InterPro" id="IPR038877">
    <property type="entry name" value="THSD1"/>
</dbReference>
<feature type="compositionally biased region" description="Basic residues" evidence="3">
    <location>
        <begin position="898"/>
        <end position="918"/>
    </location>
</feature>
<organism evidence="6 7">
    <name type="scientific">Holothuria leucospilota</name>
    <name type="common">Black long sea cucumber</name>
    <name type="synonym">Mertensiothuria leucospilota</name>
    <dbReference type="NCBI Taxonomy" id="206669"/>
    <lineage>
        <taxon>Eukaryota</taxon>
        <taxon>Metazoa</taxon>
        <taxon>Echinodermata</taxon>
        <taxon>Eleutherozoa</taxon>
        <taxon>Echinozoa</taxon>
        <taxon>Holothuroidea</taxon>
        <taxon>Aspidochirotacea</taxon>
        <taxon>Aspidochirotida</taxon>
        <taxon>Holothuriidae</taxon>
        <taxon>Holothuria</taxon>
    </lineage>
</organism>
<feature type="domain" description="CUB" evidence="5">
    <location>
        <begin position="432"/>
        <end position="538"/>
    </location>
</feature>
<dbReference type="InterPro" id="IPR035914">
    <property type="entry name" value="Sperma_CUB_dom_sf"/>
</dbReference>
<keyword evidence="1" id="KW-1015">Disulfide bond</keyword>
<accession>A0A9Q1H094</accession>
<proteinExistence type="predicted"/>
<evidence type="ECO:0000256" key="4">
    <source>
        <dbReference type="SAM" id="Phobius"/>
    </source>
</evidence>
<name>A0A9Q1H094_HOLLE</name>
<evidence type="ECO:0000256" key="3">
    <source>
        <dbReference type="SAM" id="MobiDB-lite"/>
    </source>
</evidence>
<dbReference type="InterPro" id="IPR036383">
    <property type="entry name" value="TSP1_rpt_sf"/>
</dbReference>
<feature type="transmembrane region" description="Helical" evidence="4">
    <location>
        <begin position="567"/>
        <end position="590"/>
    </location>
</feature>
<gene>
    <name evidence="6" type="ORF">HOLleu_30930</name>
</gene>
<dbReference type="SUPFAM" id="SSF82895">
    <property type="entry name" value="TSP-1 type 1 repeat"/>
    <property type="match status" value="1"/>
</dbReference>
<keyword evidence="4" id="KW-0812">Transmembrane</keyword>